<dbReference type="EMBL" id="CAJFCW020000002">
    <property type="protein sequence ID" value="CAG9092568.1"/>
    <property type="molecule type" value="Genomic_DNA"/>
</dbReference>
<evidence type="ECO:0000313" key="4">
    <source>
        <dbReference type="Proteomes" id="UP000614601"/>
    </source>
</evidence>
<evidence type="ECO:0000256" key="1">
    <source>
        <dbReference type="SAM" id="Phobius"/>
    </source>
</evidence>
<evidence type="ECO:0000256" key="2">
    <source>
        <dbReference type="SAM" id="SignalP"/>
    </source>
</evidence>
<keyword evidence="4" id="KW-1185">Reference proteome</keyword>
<dbReference type="Proteomes" id="UP000614601">
    <property type="component" value="Unassembled WGS sequence"/>
</dbReference>
<gene>
    <name evidence="3" type="ORF">BOKJ2_LOCUS3488</name>
</gene>
<name>A0A811K4X1_9BILA</name>
<keyword evidence="1" id="KW-0812">Transmembrane</keyword>
<comment type="caution">
    <text evidence="3">The sequence shown here is derived from an EMBL/GenBank/DDBJ whole genome shotgun (WGS) entry which is preliminary data.</text>
</comment>
<evidence type="ECO:0000313" key="3">
    <source>
        <dbReference type="EMBL" id="CAD5211026.1"/>
    </source>
</evidence>
<dbReference type="AlphaFoldDB" id="A0A811K4X1"/>
<dbReference type="EMBL" id="CAJFDH010000002">
    <property type="protein sequence ID" value="CAD5211026.1"/>
    <property type="molecule type" value="Genomic_DNA"/>
</dbReference>
<feature type="chain" id="PRO_5036408254" evidence="2">
    <location>
        <begin position="18"/>
        <end position="117"/>
    </location>
</feature>
<accession>A0A811K4X1</accession>
<feature type="signal peptide" evidence="2">
    <location>
        <begin position="1"/>
        <end position="17"/>
    </location>
</feature>
<feature type="transmembrane region" description="Helical" evidence="1">
    <location>
        <begin position="76"/>
        <end position="98"/>
    </location>
</feature>
<keyword evidence="1" id="KW-0472">Membrane</keyword>
<keyword evidence="2" id="KW-0732">Signal</keyword>
<keyword evidence="1" id="KW-1133">Transmembrane helix</keyword>
<reference evidence="3" key="1">
    <citation type="submission" date="2020-09" db="EMBL/GenBank/DDBJ databases">
        <authorList>
            <person name="Kikuchi T."/>
        </authorList>
    </citation>
    <scope>NUCLEOTIDE SEQUENCE</scope>
    <source>
        <strain evidence="3">SH1</strain>
    </source>
</reference>
<proteinExistence type="predicted"/>
<dbReference type="Proteomes" id="UP000783686">
    <property type="component" value="Unassembled WGS sequence"/>
</dbReference>
<organism evidence="3 4">
    <name type="scientific">Bursaphelenchus okinawaensis</name>
    <dbReference type="NCBI Taxonomy" id="465554"/>
    <lineage>
        <taxon>Eukaryota</taxon>
        <taxon>Metazoa</taxon>
        <taxon>Ecdysozoa</taxon>
        <taxon>Nematoda</taxon>
        <taxon>Chromadorea</taxon>
        <taxon>Rhabditida</taxon>
        <taxon>Tylenchina</taxon>
        <taxon>Tylenchomorpha</taxon>
        <taxon>Aphelenchoidea</taxon>
        <taxon>Aphelenchoididae</taxon>
        <taxon>Bursaphelenchus</taxon>
    </lineage>
</organism>
<protein>
    <submittedName>
        <fullName evidence="3">Uncharacterized protein</fullName>
    </submittedName>
</protein>
<sequence length="117" mass="13213">MDFTLLFIATLTVVANADLQGISTQEENIANFCDWPSFQNTSLCVGLYGPQFSGTLEPICDFDNGCLVTKIDWEKVAWIVFPLSVVVLNVLAWLLIYLRFMRRSNVSIEEFAKTILV</sequence>